<organism evidence="1 2">
    <name type="scientific">Paramecium primaurelia</name>
    <dbReference type="NCBI Taxonomy" id="5886"/>
    <lineage>
        <taxon>Eukaryota</taxon>
        <taxon>Sar</taxon>
        <taxon>Alveolata</taxon>
        <taxon>Ciliophora</taxon>
        <taxon>Intramacronucleata</taxon>
        <taxon>Oligohymenophorea</taxon>
        <taxon>Peniculida</taxon>
        <taxon>Parameciidae</taxon>
        <taxon>Paramecium</taxon>
    </lineage>
</organism>
<sequence>MQYCSKHKDQQIDLICLESACKSHLACVQCIIEDHSDHPEQCLFIDDILNNNIKLENSKVIDFVTKLRSKQDLASVVDREFVQIQNDILLKFDTFQEDLQVYYNQLTPKEIQQKEIEFFDLLKNVTNCQEIVRLYQSYQNGDINKVKLNQELNAIINKPEIEQSKQQIFTIYKCLLQQSLKLQKKDLNQIQNDILETLQEIPKLLSLEKSIQFYSLQGNKSTIENGNIITITSQDQQVVIVSQNTFSYPNKYQFTIQIEQYDTSQNQQLQVGFAHHSKLMNYNYFYRQNSSAYFGLSNTGRINFSVQKPEGKIIGESVRQALKEKRPVHITLSLDIQNKQCLLQYEDIKIEYSKKKCSKQGFGGETGAEQFFQKNKKFVLFFIGNLADMKCKVV</sequence>
<reference evidence="1" key="1">
    <citation type="submission" date="2021-01" db="EMBL/GenBank/DDBJ databases">
        <authorList>
            <consortium name="Genoscope - CEA"/>
            <person name="William W."/>
        </authorList>
    </citation>
    <scope>NUCLEOTIDE SEQUENCE</scope>
</reference>
<comment type="caution">
    <text evidence="1">The sequence shown here is derived from an EMBL/GenBank/DDBJ whole genome shotgun (WGS) entry which is preliminary data.</text>
</comment>
<proteinExistence type="predicted"/>
<dbReference type="OMA" id="QCVIEDH"/>
<dbReference type="EMBL" id="CAJJDM010000072">
    <property type="protein sequence ID" value="CAD8083234.1"/>
    <property type="molecule type" value="Genomic_DNA"/>
</dbReference>
<dbReference type="Proteomes" id="UP000688137">
    <property type="component" value="Unassembled WGS sequence"/>
</dbReference>
<evidence type="ECO:0000313" key="2">
    <source>
        <dbReference type="Proteomes" id="UP000688137"/>
    </source>
</evidence>
<keyword evidence="2" id="KW-1185">Reference proteome</keyword>
<protein>
    <submittedName>
        <fullName evidence="1">Uncharacterized protein</fullName>
    </submittedName>
</protein>
<evidence type="ECO:0000313" key="1">
    <source>
        <dbReference type="EMBL" id="CAD8083234.1"/>
    </source>
</evidence>
<accession>A0A8S1N9B1</accession>
<name>A0A8S1N9B1_PARPR</name>
<gene>
    <name evidence="1" type="ORF">PPRIM_AZ9-3.1.T0690179</name>
</gene>
<dbReference type="AlphaFoldDB" id="A0A8S1N9B1"/>